<name>A0A6A4ITS8_9AGAR</name>
<gene>
    <name evidence="1" type="ORF">BT96DRAFT_930397</name>
</gene>
<evidence type="ECO:0000313" key="1">
    <source>
        <dbReference type="EMBL" id="KAE9411245.1"/>
    </source>
</evidence>
<organism evidence="1 2">
    <name type="scientific">Gymnopus androsaceus JB14</name>
    <dbReference type="NCBI Taxonomy" id="1447944"/>
    <lineage>
        <taxon>Eukaryota</taxon>
        <taxon>Fungi</taxon>
        <taxon>Dikarya</taxon>
        <taxon>Basidiomycota</taxon>
        <taxon>Agaricomycotina</taxon>
        <taxon>Agaricomycetes</taxon>
        <taxon>Agaricomycetidae</taxon>
        <taxon>Agaricales</taxon>
        <taxon>Marasmiineae</taxon>
        <taxon>Omphalotaceae</taxon>
        <taxon>Gymnopus</taxon>
    </lineage>
</organism>
<protein>
    <submittedName>
        <fullName evidence="1">Uncharacterized protein</fullName>
    </submittedName>
</protein>
<accession>A0A6A4ITS8</accession>
<keyword evidence="2" id="KW-1185">Reference proteome</keyword>
<dbReference type="AlphaFoldDB" id="A0A6A4ITS8"/>
<dbReference type="Proteomes" id="UP000799118">
    <property type="component" value="Unassembled WGS sequence"/>
</dbReference>
<evidence type="ECO:0000313" key="2">
    <source>
        <dbReference type="Proteomes" id="UP000799118"/>
    </source>
</evidence>
<reference evidence="1" key="1">
    <citation type="journal article" date="2019" name="Environ. Microbiol.">
        <title>Fungal ecological strategies reflected in gene transcription - a case study of two litter decomposers.</title>
        <authorList>
            <person name="Barbi F."/>
            <person name="Kohler A."/>
            <person name="Barry K."/>
            <person name="Baskaran P."/>
            <person name="Daum C."/>
            <person name="Fauchery L."/>
            <person name="Ihrmark K."/>
            <person name="Kuo A."/>
            <person name="LaButti K."/>
            <person name="Lipzen A."/>
            <person name="Morin E."/>
            <person name="Grigoriev I.V."/>
            <person name="Henrissat B."/>
            <person name="Lindahl B."/>
            <person name="Martin F."/>
        </authorList>
    </citation>
    <scope>NUCLEOTIDE SEQUENCE</scope>
    <source>
        <strain evidence="1">JB14</strain>
    </source>
</reference>
<sequence>MPPSAYQRSRVKASLCDSRLLEDGHARAHHESHVGLLFPHLTLNQPPPIRELFWGRATIPRPYYLAWVLPFDKTQSWEEKAYVIFGQSLCLVLASLNLAQSVKLKVAPTFDLELASSRWMQCRLWSIALSQDDKYIARVKQFAMIKDTVMSELQWMRSIIPRRYR</sequence>
<dbReference type="EMBL" id="ML769383">
    <property type="protein sequence ID" value="KAE9411245.1"/>
    <property type="molecule type" value="Genomic_DNA"/>
</dbReference>
<proteinExistence type="predicted"/>